<organism evidence="2 3">
    <name type="scientific">Periconia digitata</name>
    <dbReference type="NCBI Taxonomy" id="1303443"/>
    <lineage>
        <taxon>Eukaryota</taxon>
        <taxon>Fungi</taxon>
        <taxon>Dikarya</taxon>
        <taxon>Ascomycota</taxon>
        <taxon>Pezizomycotina</taxon>
        <taxon>Dothideomycetes</taxon>
        <taxon>Pleosporomycetidae</taxon>
        <taxon>Pleosporales</taxon>
        <taxon>Massarineae</taxon>
        <taxon>Periconiaceae</taxon>
        <taxon>Periconia</taxon>
    </lineage>
</organism>
<sequence length="100" mass="11342">MQRCPKKILLQHLSMQWDWSDVGNDRSARPEDDSTATRNNATLSLPPREEVPVLLALDPGFFFALALVHSCVLDLEFFFLGWDCGLMGRYLRSGILDTTN</sequence>
<gene>
    <name evidence="2" type="ORF">PDIGIT_LOCUS11120</name>
</gene>
<evidence type="ECO:0000313" key="3">
    <source>
        <dbReference type="Proteomes" id="UP001152607"/>
    </source>
</evidence>
<feature type="region of interest" description="Disordered" evidence="1">
    <location>
        <begin position="21"/>
        <end position="42"/>
    </location>
</feature>
<comment type="caution">
    <text evidence="2">The sequence shown here is derived from an EMBL/GenBank/DDBJ whole genome shotgun (WGS) entry which is preliminary data.</text>
</comment>
<dbReference type="AlphaFoldDB" id="A0A9W4XRH5"/>
<keyword evidence="3" id="KW-1185">Reference proteome</keyword>
<evidence type="ECO:0000313" key="2">
    <source>
        <dbReference type="EMBL" id="CAI6338000.1"/>
    </source>
</evidence>
<dbReference type="EMBL" id="CAOQHR010000008">
    <property type="protein sequence ID" value="CAI6338000.1"/>
    <property type="molecule type" value="Genomic_DNA"/>
</dbReference>
<accession>A0A9W4XRH5</accession>
<protein>
    <submittedName>
        <fullName evidence="2">Uncharacterized protein</fullName>
    </submittedName>
</protein>
<name>A0A9W4XRH5_9PLEO</name>
<reference evidence="2" key="1">
    <citation type="submission" date="2023-01" db="EMBL/GenBank/DDBJ databases">
        <authorList>
            <person name="Van Ghelder C."/>
            <person name="Rancurel C."/>
        </authorList>
    </citation>
    <scope>NUCLEOTIDE SEQUENCE</scope>
    <source>
        <strain evidence="2">CNCM I-4278</strain>
    </source>
</reference>
<proteinExistence type="predicted"/>
<evidence type="ECO:0000256" key="1">
    <source>
        <dbReference type="SAM" id="MobiDB-lite"/>
    </source>
</evidence>
<feature type="compositionally biased region" description="Basic and acidic residues" evidence="1">
    <location>
        <begin position="23"/>
        <end position="32"/>
    </location>
</feature>
<dbReference type="Proteomes" id="UP001152607">
    <property type="component" value="Unassembled WGS sequence"/>
</dbReference>